<sequence length="568" mass="63770">MLHQLCAEIALHTISYLPLYSLYSAALVSRDWNALIAVNEATVYRNAAILHRFIVEDQLHAGSIPDSWKAYCRRQSEIERGWRGKAPSVVRELTATGTLVHRIKVDYELGFVITTCQIGGLFVCDIKSNRVLWALPPSHAVHYAHCEYDRRYIIFNRHDNCKEVWRCTVDADGNRHPETSPPDQKMLEASIQAASIFHSAETHRGHFKAWALLRVPETARAFRFSYPTLLAAAMNNAYLWDVPSAQLVSVIRDIQQQHQGQSLATIKYVEVNDLYVFICGARGLRIFGRENGALLYQLSTRELSSATWDVLPQTRGLASSVVHPQMLIHNLHSPSSIHGEFMACHVSASGNDLAVLTSHGRLIIFPDFPRLFTGSNVVHHRDITIVLNFQPFSSDGDISYYLAMGDRNGKLAVATRRGIFLISPDFDFNRLTTDRPPEPGVSVCRLARFDHDRLLSSISCLQITHDGVYFTYKPCCASGGLDTDQHADQPDVEVFPVVDEDMEDGFADGWEDEDSDDEDLIGMGIAADGRYLGRLSSLVPVLMWSVDHANINHWILPTDTNTVYSVTF</sequence>
<dbReference type="EMBL" id="JAGFBS010000002">
    <property type="protein sequence ID" value="KAG6380623.1"/>
    <property type="molecule type" value="Genomic_DNA"/>
</dbReference>
<protein>
    <recommendedName>
        <fullName evidence="3">F-box domain-containing protein</fullName>
    </recommendedName>
</protein>
<organism evidence="1 2">
    <name type="scientific">Boletus reticuloceps</name>
    <dbReference type="NCBI Taxonomy" id="495285"/>
    <lineage>
        <taxon>Eukaryota</taxon>
        <taxon>Fungi</taxon>
        <taxon>Dikarya</taxon>
        <taxon>Basidiomycota</taxon>
        <taxon>Agaricomycotina</taxon>
        <taxon>Agaricomycetes</taxon>
        <taxon>Agaricomycetidae</taxon>
        <taxon>Boletales</taxon>
        <taxon>Boletineae</taxon>
        <taxon>Boletaceae</taxon>
        <taxon>Boletoideae</taxon>
        <taxon>Boletus</taxon>
    </lineage>
</organism>
<reference evidence="1" key="1">
    <citation type="submission" date="2021-03" db="EMBL/GenBank/DDBJ databases">
        <title>Evolutionary innovations through gain and loss of genes in the ectomycorrhizal Boletales.</title>
        <authorList>
            <person name="Wu G."/>
            <person name="Miyauchi S."/>
            <person name="Morin E."/>
            <person name="Yang Z.-L."/>
            <person name="Xu J."/>
            <person name="Martin F.M."/>
        </authorList>
    </citation>
    <scope>NUCLEOTIDE SEQUENCE</scope>
    <source>
        <strain evidence="1">BR01</strain>
    </source>
</reference>
<dbReference type="SUPFAM" id="SSF81383">
    <property type="entry name" value="F-box domain"/>
    <property type="match status" value="1"/>
</dbReference>
<comment type="caution">
    <text evidence="1">The sequence shown here is derived from an EMBL/GenBank/DDBJ whole genome shotgun (WGS) entry which is preliminary data.</text>
</comment>
<evidence type="ECO:0000313" key="2">
    <source>
        <dbReference type="Proteomes" id="UP000683000"/>
    </source>
</evidence>
<dbReference type="AlphaFoldDB" id="A0A8I2Z0P4"/>
<proteinExistence type="predicted"/>
<dbReference type="OrthoDB" id="550575at2759"/>
<dbReference type="SUPFAM" id="SSF82171">
    <property type="entry name" value="DPP6 N-terminal domain-like"/>
    <property type="match status" value="1"/>
</dbReference>
<keyword evidence="2" id="KW-1185">Reference proteome</keyword>
<dbReference type="Proteomes" id="UP000683000">
    <property type="component" value="Unassembled WGS sequence"/>
</dbReference>
<evidence type="ECO:0000313" key="1">
    <source>
        <dbReference type="EMBL" id="KAG6380623.1"/>
    </source>
</evidence>
<gene>
    <name evidence="1" type="ORF">JVT61DRAFT_4989</name>
</gene>
<evidence type="ECO:0008006" key="3">
    <source>
        <dbReference type="Google" id="ProtNLM"/>
    </source>
</evidence>
<name>A0A8I2Z0P4_9AGAM</name>
<accession>A0A8I2Z0P4</accession>
<dbReference type="InterPro" id="IPR036047">
    <property type="entry name" value="F-box-like_dom_sf"/>
</dbReference>
<dbReference type="Gene3D" id="1.20.1280.50">
    <property type="match status" value="1"/>
</dbReference>